<dbReference type="EMBL" id="CM047745">
    <property type="protein sequence ID" value="KAJ0025383.1"/>
    <property type="molecule type" value="Genomic_DNA"/>
</dbReference>
<accession>A0ACC0XYM9</accession>
<keyword evidence="2" id="KW-1185">Reference proteome</keyword>
<gene>
    <name evidence="1" type="ORF">Pint_06736</name>
</gene>
<protein>
    <submittedName>
        <fullName evidence="1">Uncharacterized protein</fullName>
    </submittedName>
</protein>
<comment type="caution">
    <text evidence="1">The sequence shown here is derived from an EMBL/GenBank/DDBJ whole genome shotgun (WGS) entry which is preliminary data.</text>
</comment>
<organism evidence="1 2">
    <name type="scientific">Pistacia integerrima</name>
    <dbReference type="NCBI Taxonomy" id="434235"/>
    <lineage>
        <taxon>Eukaryota</taxon>
        <taxon>Viridiplantae</taxon>
        <taxon>Streptophyta</taxon>
        <taxon>Embryophyta</taxon>
        <taxon>Tracheophyta</taxon>
        <taxon>Spermatophyta</taxon>
        <taxon>Magnoliopsida</taxon>
        <taxon>eudicotyledons</taxon>
        <taxon>Gunneridae</taxon>
        <taxon>Pentapetalae</taxon>
        <taxon>rosids</taxon>
        <taxon>malvids</taxon>
        <taxon>Sapindales</taxon>
        <taxon>Anacardiaceae</taxon>
        <taxon>Pistacia</taxon>
    </lineage>
</organism>
<reference evidence="2" key="1">
    <citation type="journal article" date="2023" name="G3 (Bethesda)">
        <title>Genome assembly and association tests identify interacting loci associated with vigor, precocity, and sex in interspecific pistachio rootstocks.</title>
        <authorList>
            <person name="Palmer W."/>
            <person name="Jacygrad E."/>
            <person name="Sagayaradj S."/>
            <person name="Cavanaugh K."/>
            <person name="Han R."/>
            <person name="Bertier L."/>
            <person name="Beede B."/>
            <person name="Kafkas S."/>
            <person name="Golino D."/>
            <person name="Preece J."/>
            <person name="Michelmore R."/>
        </authorList>
    </citation>
    <scope>NUCLEOTIDE SEQUENCE [LARGE SCALE GENOMIC DNA]</scope>
</reference>
<sequence>MIVKENQTLSLVLLVLVLLNYSNTVMGDPLITGLFVFGDSLVDVGNNNYLSSIARANYYPYGVDFEFGTTGRFSNGKTFVDFLARMLGVPYPPAFADPNTNGARILGGVNYASAAAGILDESGQHYGQRYTLSQQVLNFETNTLNQLRTMMGASKLTDYLAKSISILAFGSNDYINNYLLSTYPSQYTYTPQQFANLLLNRYARQLLALYSVGLRKFLVAGIGPLGCIPNQRAQAPSGRCNDYANQILGTFNEGLKPLMDELNKRCPGAIFVSFNTYAAVGDILNNPATFGFNTVDRACCGIGRSQGQITCLPYVMPCFNRNQFVFWDAFHPTDAVNAILARKAAYGSSMDYWPLSEVLKELNKKVPESLVKLRVEDGFSMKYIPWHIVNRIMNLHAPEWSGEVRNIIYSADGKSVSVVYRVTLYGTDAEIYRESTGTALVDEVGYGDAVQKAEAMAFRRACARLGLGLHLYHEDL</sequence>
<proteinExistence type="predicted"/>
<evidence type="ECO:0000313" key="2">
    <source>
        <dbReference type="Proteomes" id="UP001163603"/>
    </source>
</evidence>
<dbReference type="Proteomes" id="UP001163603">
    <property type="component" value="Chromosome 10"/>
</dbReference>
<name>A0ACC0XYM9_9ROSI</name>
<evidence type="ECO:0000313" key="1">
    <source>
        <dbReference type="EMBL" id="KAJ0025383.1"/>
    </source>
</evidence>